<dbReference type="SUPFAM" id="SSF54292">
    <property type="entry name" value="2Fe-2S ferredoxin-like"/>
    <property type="match status" value="1"/>
</dbReference>
<dbReference type="OrthoDB" id="573392at2"/>
<dbReference type="Gene3D" id="3.10.20.440">
    <property type="entry name" value="2Fe-2S iron-sulphur cluster binding domain, sarcosine oxidase, alpha subunit, N-terminal domain"/>
    <property type="match status" value="1"/>
</dbReference>
<reference evidence="2 3" key="1">
    <citation type="submission" date="2014-03" db="EMBL/GenBank/DDBJ databases">
        <authorList>
            <person name="Urmite Genomes U."/>
        </authorList>
    </citation>
    <scope>NUCLEOTIDE SEQUENCE [LARGE SCALE GENOMIC DNA]</scope>
    <source>
        <strain evidence="2 3">Vm-5</strain>
    </source>
</reference>
<accession>A0A024Q9K1</accession>
<dbReference type="RefSeq" id="WP_038242616.1">
    <property type="nucleotide sequence ID" value="NZ_CABKTK010000001.1"/>
</dbReference>
<dbReference type="GO" id="GO:0016491">
    <property type="term" value="F:oxidoreductase activity"/>
    <property type="evidence" value="ECO:0007669"/>
    <property type="project" value="UniProtKB-KW"/>
</dbReference>
<comment type="caution">
    <text evidence="2">The sequence shown here is derived from an EMBL/GenBank/DDBJ whole genome shotgun (WGS) entry which is preliminary data.</text>
</comment>
<gene>
    <name evidence="2" type="primary">hcnA_1</name>
    <name evidence="2" type="ORF">BN990_00887</name>
</gene>
<dbReference type="Pfam" id="PF13510">
    <property type="entry name" value="Fer2_4"/>
    <property type="match status" value="1"/>
</dbReference>
<evidence type="ECO:0000313" key="2">
    <source>
        <dbReference type="EMBL" id="CDQ38616.1"/>
    </source>
</evidence>
<evidence type="ECO:0000256" key="1">
    <source>
        <dbReference type="ARBA" id="ARBA00023002"/>
    </source>
</evidence>
<dbReference type="EMBL" id="CCDP010000001">
    <property type="protein sequence ID" value="CDQ38616.1"/>
    <property type="molecule type" value="Genomic_DNA"/>
</dbReference>
<dbReference type="InterPro" id="IPR042204">
    <property type="entry name" value="2Fe-2S-bd_N"/>
</dbReference>
<dbReference type="Proteomes" id="UP000028875">
    <property type="component" value="Unassembled WGS sequence"/>
</dbReference>
<dbReference type="AlphaFoldDB" id="A0A024Q9K1"/>
<dbReference type="eggNOG" id="COG3383">
    <property type="taxonomic scope" value="Bacteria"/>
</dbReference>
<name>A0A024Q9K1_9BACI</name>
<organism evidence="2 3">
    <name type="scientific">Virgibacillus massiliensis</name>
    <dbReference type="NCBI Taxonomy" id="1462526"/>
    <lineage>
        <taxon>Bacteria</taxon>
        <taxon>Bacillati</taxon>
        <taxon>Bacillota</taxon>
        <taxon>Bacilli</taxon>
        <taxon>Bacillales</taxon>
        <taxon>Bacillaceae</taxon>
        <taxon>Virgibacillus</taxon>
    </lineage>
</organism>
<keyword evidence="1" id="KW-0560">Oxidoreductase</keyword>
<sequence length="102" mass="11221">MQMVEHPILGRKFDQEITFYFNEQPIKAWEGQTVSAALLANGVKELGRSRKLAQARGVYCATGRCCSCFLTIDGLEHVISCTTLVQEGMVVSSNVGDPKRGK</sequence>
<reference evidence="3" key="2">
    <citation type="submission" date="2014-05" db="EMBL/GenBank/DDBJ databases">
        <title>Draft genome sequence of Virgibacillus massiliensis Vm-5.</title>
        <authorList>
            <person name="Khelaifia S."/>
            <person name="Croce O."/>
            <person name="Lagier J.C."/>
            <person name="Raoult D."/>
        </authorList>
    </citation>
    <scope>NUCLEOTIDE SEQUENCE [LARGE SCALE GENOMIC DNA]</scope>
    <source>
        <strain evidence="3">Vm-5</strain>
    </source>
</reference>
<evidence type="ECO:0000313" key="3">
    <source>
        <dbReference type="Proteomes" id="UP000028875"/>
    </source>
</evidence>
<protein>
    <submittedName>
        <fullName evidence="2">Hydrogen cyanide synthase subunit HcnA</fullName>
    </submittedName>
</protein>
<keyword evidence="3" id="KW-1185">Reference proteome</keyword>
<proteinExistence type="predicted"/>
<dbReference type="STRING" id="1462526.BN990_00887"/>
<dbReference type="InterPro" id="IPR036010">
    <property type="entry name" value="2Fe-2S_ferredoxin-like_sf"/>
</dbReference>
<dbReference type="GO" id="GO:0051536">
    <property type="term" value="F:iron-sulfur cluster binding"/>
    <property type="evidence" value="ECO:0007669"/>
    <property type="project" value="InterPro"/>
</dbReference>